<evidence type="ECO:0000256" key="3">
    <source>
        <dbReference type="ARBA" id="ARBA00022606"/>
    </source>
</evidence>
<reference evidence="11" key="1">
    <citation type="submission" date="2019-08" db="EMBL/GenBank/DDBJ databases">
        <title>The genome of the North American firefly Photinus pyralis.</title>
        <authorList>
            <consortium name="Photinus pyralis genome working group"/>
            <person name="Fallon T.R."/>
            <person name="Sander Lower S.E."/>
            <person name="Weng J.-K."/>
        </authorList>
    </citation>
    <scope>NUCLEOTIDE SEQUENCE</scope>
    <source>
        <strain evidence="11">TRF0915ILg1</strain>
        <tissue evidence="11">Whole body</tissue>
    </source>
</reference>
<keyword evidence="3" id="KW-0716">Sensory transduction</keyword>
<dbReference type="GO" id="GO:0007165">
    <property type="term" value="P:signal transduction"/>
    <property type="evidence" value="ECO:0007669"/>
    <property type="project" value="UniProtKB-KW"/>
</dbReference>
<evidence type="ECO:0000256" key="6">
    <source>
        <dbReference type="ARBA" id="ARBA00022989"/>
    </source>
</evidence>
<accession>A0A8K0D782</accession>
<feature type="non-terminal residue" evidence="11">
    <location>
        <position position="1"/>
    </location>
</feature>
<comment type="caution">
    <text evidence="11">The sequence shown here is derived from an EMBL/GenBank/DDBJ whole genome shotgun (WGS) entry which is preliminary data.</text>
</comment>
<keyword evidence="7 10" id="KW-0472">Membrane</keyword>
<dbReference type="OrthoDB" id="6696021at2759"/>
<evidence type="ECO:0000256" key="1">
    <source>
        <dbReference type="ARBA" id="ARBA00004651"/>
    </source>
</evidence>
<evidence type="ECO:0000256" key="9">
    <source>
        <dbReference type="ARBA" id="ARBA00023224"/>
    </source>
</evidence>
<dbReference type="InterPro" id="IPR004117">
    <property type="entry name" value="7tm6_olfct_rcpt"/>
</dbReference>
<gene>
    <name evidence="11" type="ORF">ILUMI_05473</name>
</gene>
<keyword evidence="9" id="KW-0807">Transducer</keyword>
<keyword evidence="8" id="KW-0675">Receptor</keyword>
<keyword evidence="12" id="KW-1185">Reference proteome</keyword>
<dbReference type="Pfam" id="PF02949">
    <property type="entry name" value="7tm_6"/>
    <property type="match status" value="1"/>
</dbReference>
<evidence type="ECO:0000313" key="12">
    <source>
        <dbReference type="Proteomes" id="UP000801492"/>
    </source>
</evidence>
<protein>
    <recommendedName>
        <fullName evidence="13">Odorant receptor</fullName>
    </recommendedName>
</protein>
<evidence type="ECO:0000256" key="10">
    <source>
        <dbReference type="SAM" id="Phobius"/>
    </source>
</evidence>
<evidence type="ECO:0000256" key="8">
    <source>
        <dbReference type="ARBA" id="ARBA00023170"/>
    </source>
</evidence>
<keyword evidence="4 10" id="KW-0812">Transmembrane</keyword>
<feature type="transmembrane region" description="Helical" evidence="10">
    <location>
        <begin position="103"/>
        <end position="126"/>
    </location>
</feature>
<dbReference type="GO" id="GO:0005549">
    <property type="term" value="F:odorant binding"/>
    <property type="evidence" value="ECO:0007669"/>
    <property type="project" value="InterPro"/>
</dbReference>
<keyword evidence="5" id="KW-0552">Olfaction</keyword>
<dbReference type="EMBL" id="VTPC01002031">
    <property type="protein sequence ID" value="KAF2900713.1"/>
    <property type="molecule type" value="Genomic_DNA"/>
</dbReference>
<proteinExistence type="predicted"/>
<evidence type="ECO:0000256" key="5">
    <source>
        <dbReference type="ARBA" id="ARBA00022725"/>
    </source>
</evidence>
<dbReference type="AlphaFoldDB" id="A0A8K0D782"/>
<dbReference type="Proteomes" id="UP000801492">
    <property type="component" value="Unassembled WGS sequence"/>
</dbReference>
<evidence type="ECO:0000256" key="7">
    <source>
        <dbReference type="ARBA" id="ARBA00023136"/>
    </source>
</evidence>
<organism evidence="11 12">
    <name type="scientific">Ignelater luminosus</name>
    <name type="common">Cucubano</name>
    <name type="synonym">Pyrophorus luminosus</name>
    <dbReference type="NCBI Taxonomy" id="2038154"/>
    <lineage>
        <taxon>Eukaryota</taxon>
        <taxon>Metazoa</taxon>
        <taxon>Ecdysozoa</taxon>
        <taxon>Arthropoda</taxon>
        <taxon>Hexapoda</taxon>
        <taxon>Insecta</taxon>
        <taxon>Pterygota</taxon>
        <taxon>Neoptera</taxon>
        <taxon>Endopterygota</taxon>
        <taxon>Coleoptera</taxon>
        <taxon>Polyphaga</taxon>
        <taxon>Elateriformia</taxon>
        <taxon>Elateroidea</taxon>
        <taxon>Elateridae</taxon>
        <taxon>Agrypninae</taxon>
        <taxon>Pyrophorini</taxon>
        <taxon>Ignelater</taxon>
    </lineage>
</organism>
<dbReference type="GO" id="GO:0004984">
    <property type="term" value="F:olfactory receptor activity"/>
    <property type="evidence" value="ECO:0007669"/>
    <property type="project" value="InterPro"/>
</dbReference>
<feature type="transmembrane region" description="Helical" evidence="10">
    <location>
        <begin position="12"/>
        <end position="31"/>
    </location>
</feature>
<evidence type="ECO:0000313" key="11">
    <source>
        <dbReference type="EMBL" id="KAF2900713.1"/>
    </source>
</evidence>
<dbReference type="GO" id="GO:0005886">
    <property type="term" value="C:plasma membrane"/>
    <property type="evidence" value="ECO:0007669"/>
    <property type="project" value="UniProtKB-SubCell"/>
</dbReference>
<feature type="transmembrane region" description="Helical" evidence="10">
    <location>
        <begin position="43"/>
        <end position="64"/>
    </location>
</feature>
<dbReference type="PANTHER" id="PTHR21137:SF35">
    <property type="entry name" value="ODORANT RECEPTOR 19A-RELATED"/>
    <property type="match status" value="1"/>
</dbReference>
<comment type="subcellular location">
    <subcellularLocation>
        <location evidence="1">Cell membrane</location>
        <topology evidence="1">Multi-pass membrane protein</topology>
    </subcellularLocation>
</comment>
<dbReference type="PANTHER" id="PTHR21137">
    <property type="entry name" value="ODORANT RECEPTOR"/>
    <property type="match status" value="1"/>
</dbReference>
<keyword evidence="2" id="KW-1003">Cell membrane</keyword>
<keyword evidence="6 10" id="KW-1133">Transmembrane helix</keyword>
<sequence length="136" mass="15223">FVDEFQSVYTTIMFVQYVSVCSLLCIELYAAMESDTIQLDVRYTGLAGFLCMQLIFYCIPANYITDEAMAVSNAVYFSKWYSGCFRSMKPPLLLMIQNSQREITIKAGGVITMNAATVVAVIKVAWSACSVMRSLK</sequence>
<evidence type="ECO:0000256" key="2">
    <source>
        <dbReference type="ARBA" id="ARBA00022475"/>
    </source>
</evidence>
<name>A0A8K0D782_IGNLU</name>
<evidence type="ECO:0008006" key="13">
    <source>
        <dbReference type="Google" id="ProtNLM"/>
    </source>
</evidence>
<evidence type="ECO:0000256" key="4">
    <source>
        <dbReference type="ARBA" id="ARBA00022692"/>
    </source>
</evidence>